<dbReference type="Proteomes" id="UP000325315">
    <property type="component" value="Unassembled WGS sequence"/>
</dbReference>
<dbReference type="EMBL" id="SMMG02000007">
    <property type="protein sequence ID" value="KAA3467389.1"/>
    <property type="molecule type" value="Genomic_DNA"/>
</dbReference>
<dbReference type="Pfam" id="PF00078">
    <property type="entry name" value="RVT_1"/>
    <property type="match status" value="1"/>
</dbReference>
<dbReference type="PANTHER" id="PTHR46890:SF48">
    <property type="entry name" value="RNA-DIRECTED DNA POLYMERASE"/>
    <property type="match status" value="1"/>
</dbReference>
<dbReference type="OrthoDB" id="684496at2759"/>
<dbReference type="InterPro" id="IPR052343">
    <property type="entry name" value="Retrotransposon-Effector_Assoc"/>
</dbReference>
<dbReference type="GO" id="GO:0003964">
    <property type="term" value="F:RNA-directed DNA polymerase activity"/>
    <property type="evidence" value="ECO:0007669"/>
    <property type="project" value="UniProtKB-KW"/>
</dbReference>
<keyword evidence="2" id="KW-0695">RNA-directed DNA polymerase</keyword>
<gene>
    <name evidence="2" type="ORF">EPI10_002404</name>
</gene>
<reference evidence="2" key="1">
    <citation type="submission" date="2019-08" db="EMBL/GenBank/DDBJ databases">
        <authorList>
            <person name="Liu F."/>
        </authorList>
    </citation>
    <scope>NUCLEOTIDE SEQUENCE [LARGE SCALE GENOMIC DNA]</scope>
    <source>
        <strain evidence="2">PA1801</strain>
        <tissue evidence="2">Leaf</tissue>
    </source>
</reference>
<dbReference type="AlphaFoldDB" id="A0A5B6VE25"/>
<name>A0A5B6VE25_9ROSI</name>
<evidence type="ECO:0000313" key="3">
    <source>
        <dbReference type="Proteomes" id="UP000325315"/>
    </source>
</evidence>
<dbReference type="InterPro" id="IPR000477">
    <property type="entry name" value="RT_dom"/>
</dbReference>
<dbReference type="InterPro" id="IPR043502">
    <property type="entry name" value="DNA/RNA_pol_sf"/>
</dbReference>
<comment type="caution">
    <text evidence="2">The sequence shown here is derived from an EMBL/GenBank/DDBJ whole genome shotgun (WGS) entry which is preliminary data.</text>
</comment>
<evidence type="ECO:0000313" key="2">
    <source>
        <dbReference type="EMBL" id="KAA3467389.1"/>
    </source>
</evidence>
<protein>
    <submittedName>
        <fullName evidence="2">Reverse transcriptase</fullName>
    </submittedName>
</protein>
<evidence type="ECO:0000259" key="1">
    <source>
        <dbReference type="Pfam" id="PF00078"/>
    </source>
</evidence>
<keyword evidence="3" id="KW-1185">Reference proteome</keyword>
<organism evidence="2 3">
    <name type="scientific">Gossypium australe</name>
    <dbReference type="NCBI Taxonomy" id="47621"/>
    <lineage>
        <taxon>Eukaryota</taxon>
        <taxon>Viridiplantae</taxon>
        <taxon>Streptophyta</taxon>
        <taxon>Embryophyta</taxon>
        <taxon>Tracheophyta</taxon>
        <taxon>Spermatophyta</taxon>
        <taxon>Magnoliopsida</taxon>
        <taxon>eudicotyledons</taxon>
        <taxon>Gunneridae</taxon>
        <taxon>Pentapetalae</taxon>
        <taxon>rosids</taxon>
        <taxon>malvids</taxon>
        <taxon>Malvales</taxon>
        <taxon>Malvaceae</taxon>
        <taxon>Malvoideae</taxon>
        <taxon>Gossypium</taxon>
    </lineage>
</organism>
<dbReference type="PANTHER" id="PTHR46890">
    <property type="entry name" value="NON-LTR RETROLELEMENT REVERSE TRANSCRIPTASE-LIKE PROTEIN-RELATED"/>
    <property type="match status" value="1"/>
</dbReference>
<sequence length="611" mass="69882">MQRLNRRLEELNGEESSEGTLAKLMEVKLHLNMEMDKEERYWEQRARVNWLQMGNKNTSFFHKSASQRRRINRIRGLHRIDGSAAANEKEIEEIALTYFTDLFESRGVEDVTHILSGVKSCISESMNQSLTAPYTETDIIEALKGMGPKKATDFDGFPAIFYQKFWHIIGKDTSNFCLEVLNHGHSLHEINRTLVVLIPKAATPTNLKNFRPISLCIVIYKIIAKSAANRLQKVLEECIDDSQSAFVPGRLIINNVLLAYEVLHSLKNKRSRQKGFMALKLDMSKAYDRVEWPFIKGVMSKLGFAKIFIELIIRCLNSVWYSILINEKEGSSFSSTRGLRQGDPLSPYLILFCGEGLSALMRLACQEKKISGANVCRASPTITHLMFTNDCILFREVSNRGVNVLKDILMEYEACLGNSNVTDHDRNLVFQALGSIKYISQGGKEVFIKAILQTIPTYTMSCFLLPKSFCSELENIMSSFWWNKSNGKRGMHWCTWKALSVSKEAGGMGFRDLKFFNISLLAKQGWRLLRNPNSLLVRTLKAKYYKDSDFLKSELGNLPSFTWKSLWAEKGLLLKGLGWRIEMDRRFLFGTTNGFLEMKRLMVKTQPLIKI</sequence>
<dbReference type="SUPFAM" id="SSF56672">
    <property type="entry name" value="DNA/RNA polymerases"/>
    <property type="match status" value="1"/>
</dbReference>
<dbReference type="CDD" id="cd01650">
    <property type="entry name" value="RT_nLTR_like"/>
    <property type="match status" value="1"/>
</dbReference>
<proteinExistence type="predicted"/>
<accession>A0A5B6VE25</accession>
<keyword evidence="2" id="KW-0548">Nucleotidyltransferase</keyword>
<keyword evidence="2" id="KW-0808">Transferase</keyword>
<feature type="domain" description="Reverse transcriptase" evidence="1">
    <location>
        <begin position="198"/>
        <end position="417"/>
    </location>
</feature>